<dbReference type="InterPro" id="IPR009057">
    <property type="entry name" value="Homeodomain-like_sf"/>
</dbReference>
<dbReference type="SUPFAM" id="SSF51215">
    <property type="entry name" value="Regulatory protein AraC"/>
    <property type="match status" value="1"/>
</dbReference>
<dbReference type="InterPro" id="IPR037923">
    <property type="entry name" value="HTH-like"/>
</dbReference>
<gene>
    <name evidence="5" type="ORF">SAMN04489708_11235</name>
</gene>
<evidence type="ECO:0000256" key="1">
    <source>
        <dbReference type="ARBA" id="ARBA00023015"/>
    </source>
</evidence>
<proteinExistence type="predicted"/>
<organism evidence="5 6">
    <name type="scientific">Paracidovorax cattleyae</name>
    <dbReference type="NCBI Taxonomy" id="80868"/>
    <lineage>
        <taxon>Bacteria</taxon>
        <taxon>Pseudomonadati</taxon>
        <taxon>Pseudomonadota</taxon>
        <taxon>Betaproteobacteria</taxon>
        <taxon>Burkholderiales</taxon>
        <taxon>Comamonadaceae</taxon>
        <taxon>Paracidovorax</taxon>
    </lineage>
</organism>
<evidence type="ECO:0000313" key="5">
    <source>
        <dbReference type="EMBL" id="SDP39910.1"/>
    </source>
</evidence>
<dbReference type="PANTHER" id="PTHR43280:SF27">
    <property type="entry name" value="TRANSCRIPTIONAL REGULATOR MTLR"/>
    <property type="match status" value="1"/>
</dbReference>
<keyword evidence="6" id="KW-1185">Reference proteome</keyword>
<dbReference type="PANTHER" id="PTHR43280">
    <property type="entry name" value="ARAC-FAMILY TRANSCRIPTIONAL REGULATOR"/>
    <property type="match status" value="1"/>
</dbReference>
<name>A0A1H0SDW2_9BURK</name>
<evidence type="ECO:0000259" key="4">
    <source>
        <dbReference type="PROSITE" id="PS01124"/>
    </source>
</evidence>
<dbReference type="CDD" id="cd06976">
    <property type="entry name" value="cupin_MtlR-like_N"/>
    <property type="match status" value="1"/>
</dbReference>
<dbReference type="EMBL" id="FNJL01000012">
    <property type="protein sequence ID" value="SDP39910.1"/>
    <property type="molecule type" value="Genomic_DNA"/>
</dbReference>
<accession>A0A1H0SDW2</accession>
<evidence type="ECO:0000256" key="3">
    <source>
        <dbReference type="ARBA" id="ARBA00023163"/>
    </source>
</evidence>
<keyword evidence="2 5" id="KW-0238">DNA-binding</keyword>
<dbReference type="PROSITE" id="PS00041">
    <property type="entry name" value="HTH_ARAC_FAMILY_1"/>
    <property type="match status" value="1"/>
</dbReference>
<dbReference type="InterPro" id="IPR018062">
    <property type="entry name" value="HTH_AraC-typ_CS"/>
</dbReference>
<feature type="domain" description="HTH araC/xylS-type" evidence="4">
    <location>
        <begin position="211"/>
        <end position="309"/>
    </location>
</feature>
<keyword evidence="1" id="KW-0805">Transcription regulation</keyword>
<keyword evidence="3" id="KW-0804">Transcription</keyword>
<dbReference type="Proteomes" id="UP000199317">
    <property type="component" value="Unassembled WGS sequence"/>
</dbReference>
<dbReference type="Pfam" id="PF12833">
    <property type="entry name" value="HTH_18"/>
    <property type="match status" value="1"/>
</dbReference>
<dbReference type="InterPro" id="IPR018060">
    <property type="entry name" value="HTH_AraC"/>
</dbReference>
<dbReference type="PROSITE" id="PS01124">
    <property type="entry name" value="HTH_ARAC_FAMILY_2"/>
    <property type="match status" value="1"/>
</dbReference>
<dbReference type="GO" id="GO:0003700">
    <property type="term" value="F:DNA-binding transcription factor activity"/>
    <property type="evidence" value="ECO:0007669"/>
    <property type="project" value="InterPro"/>
</dbReference>
<dbReference type="AlphaFoldDB" id="A0A1H0SDW2"/>
<reference evidence="6" key="1">
    <citation type="submission" date="2016-10" db="EMBL/GenBank/DDBJ databases">
        <authorList>
            <person name="Varghese N."/>
            <person name="Submissions S."/>
        </authorList>
    </citation>
    <scope>NUCLEOTIDE SEQUENCE [LARGE SCALE GENOMIC DNA]</scope>
    <source>
        <strain evidence="6">DSM 17101</strain>
    </source>
</reference>
<dbReference type="SMART" id="SM00342">
    <property type="entry name" value="HTH_ARAC"/>
    <property type="match status" value="1"/>
</dbReference>
<sequence length="320" mass="36179">MHAMTTPHKRSAPRQRQPVLERDIARSPSLGYETSEEAGLVRCLAHGFPSPLVRWHFHEDYELHLITETSGKAFIGDWIGPFHPGHLVLCGPRLPHNWISLDVAEGGAPGRDRVIQFCHEPIERAAAGIPELREVIPLLERARHGIEFFGMSQKALAHWDTVKAARGLRRLGRFCEFLADLAECTDYRLLSSVQMQGQHGADGDAQVDQINGIVDRITRNIAEPISMQEVATELGMSESRFSRFFRRATGNSFTDFVNRVRINSACHLLMQTDHYVTDICHQVGFNNVANFNRRFLEIKGMTPTEFRRQADTRFGGALQN</sequence>
<dbReference type="SUPFAM" id="SSF46689">
    <property type="entry name" value="Homeodomain-like"/>
    <property type="match status" value="2"/>
</dbReference>
<dbReference type="GO" id="GO:0043565">
    <property type="term" value="F:sequence-specific DNA binding"/>
    <property type="evidence" value="ECO:0007669"/>
    <property type="project" value="InterPro"/>
</dbReference>
<protein>
    <submittedName>
        <fullName evidence="5">AraC-type DNA-binding protein</fullName>
    </submittedName>
</protein>
<evidence type="ECO:0000313" key="6">
    <source>
        <dbReference type="Proteomes" id="UP000199317"/>
    </source>
</evidence>
<dbReference type="Gene3D" id="1.10.10.60">
    <property type="entry name" value="Homeodomain-like"/>
    <property type="match status" value="2"/>
</dbReference>
<evidence type="ECO:0000256" key="2">
    <source>
        <dbReference type="ARBA" id="ARBA00023125"/>
    </source>
</evidence>